<reference evidence="1 2" key="1">
    <citation type="submission" date="2022-04" db="EMBL/GenBank/DDBJ databases">
        <title>Identification of a novel bacterium isolated from mangrove sediments.</title>
        <authorList>
            <person name="Pan X."/>
        </authorList>
    </citation>
    <scope>NUCLEOTIDE SEQUENCE [LARGE SCALE GENOMIC DNA]</scope>
    <source>
        <strain evidence="1 2">B2638</strain>
    </source>
</reference>
<dbReference type="RefSeq" id="WP_243917225.1">
    <property type="nucleotide sequence ID" value="NZ_JALHLG010000002.1"/>
</dbReference>
<dbReference type="Proteomes" id="UP001202281">
    <property type="component" value="Unassembled WGS sequence"/>
</dbReference>
<dbReference type="EMBL" id="JALHLG010000002">
    <property type="protein sequence ID" value="MCJ2185442.1"/>
    <property type="molecule type" value="Genomic_DNA"/>
</dbReference>
<evidence type="ECO:0000313" key="1">
    <source>
        <dbReference type="EMBL" id="MCJ2185442.1"/>
    </source>
</evidence>
<sequence length="120" mass="12958">MAMHNLTIRVSDEQRALLAHRAGNRAVSDYIRQKLDIADSSKQTRSYKPQADAALAAKILAALGSSELAASMRDVAEAARNGALEDSDDLRLSLHAACLTIEQMRDDLVRALGLKVGAEQ</sequence>
<comment type="caution">
    <text evidence="1">The sequence shown here is derived from an EMBL/GenBank/DDBJ whole genome shotgun (WGS) entry which is preliminary data.</text>
</comment>
<gene>
    <name evidence="1" type="ORF">MTR66_01305</name>
</gene>
<accession>A0ABT0BK70</accession>
<name>A0ABT0BK70_9SPHN</name>
<keyword evidence="2" id="KW-1185">Reference proteome</keyword>
<protein>
    <recommendedName>
        <fullName evidence="3">Mobilization protein</fullName>
    </recommendedName>
</protein>
<evidence type="ECO:0008006" key="3">
    <source>
        <dbReference type="Google" id="ProtNLM"/>
    </source>
</evidence>
<organism evidence="1 2">
    <name type="scientific">Novosphingobium beihaiensis</name>
    <dbReference type="NCBI Taxonomy" id="2930389"/>
    <lineage>
        <taxon>Bacteria</taxon>
        <taxon>Pseudomonadati</taxon>
        <taxon>Pseudomonadota</taxon>
        <taxon>Alphaproteobacteria</taxon>
        <taxon>Sphingomonadales</taxon>
        <taxon>Sphingomonadaceae</taxon>
        <taxon>Novosphingobium</taxon>
    </lineage>
</organism>
<evidence type="ECO:0000313" key="2">
    <source>
        <dbReference type="Proteomes" id="UP001202281"/>
    </source>
</evidence>
<proteinExistence type="predicted"/>